<dbReference type="Gene3D" id="3.40.50.720">
    <property type="entry name" value="NAD(P)-binding Rossmann-like Domain"/>
    <property type="match status" value="1"/>
</dbReference>
<evidence type="ECO:0000313" key="2">
    <source>
        <dbReference type="EMBL" id="MSS62291.1"/>
    </source>
</evidence>
<dbReference type="SUPFAM" id="SSF51735">
    <property type="entry name" value="NAD(P)-binding Rossmann-fold domains"/>
    <property type="match status" value="1"/>
</dbReference>
<dbReference type="AlphaFoldDB" id="A0A6L5XVE0"/>
<sequence length="289" mass="31357">MYDIAILGGDIRQIYMAEQFRRQNLSIITYGLTHPMIQDVCAKGASMKETIQSSHILVSAIPFSKDGITIPALTSSSDMTISNFNASIRSEQVLFAGMISDKVRSYCHQCKVSFFDFMEDDSIAIANGIATAEGAIMEAINQSPTNLHKSHCLVLGFGRCAKTLAVKLKALDTIVTVAARKDSDRAMAEAFGFHAIPLNKLCDMLPHFTYIFNTIPALILDANLLSRVSKDAIIIDLASAPGGLDYKAAKAYGLHANLCLGIPGKVSPKASAQILTDKVMEHVMKRKKG</sequence>
<gene>
    <name evidence="2" type="primary">dpsA</name>
    <name evidence="2" type="ORF">FYJ58_00080</name>
</gene>
<keyword evidence="3" id="KW-1185">Reference proteome</keyword>
<organism evidence="2 3">
    <name type="scientific">Velocimicrobium porci</name>
    <dbReference type="NCBI Taxonomy" id="2606634"/>
    <lineage>
        <taxon>Bacteria</taxon>
        <taxon>Bacillati</taxon>
        <taxon>Bacillota</taxon>
        <taxon>Clostridia</taxon>
        <taxon>Lachnospirales</taxon>
        <taxon>Lachnospiraceae</taxon>
        <taxon>Velocimicrobium</taxon>
    </lineage>
</organism>
<dbReference type="InterPro" id="IPR036291">
    <property type="entry name" value="NAD(P)-bd_dom_sf"/>
</dbReference>
<dbReference type="RefSeq" id="WP_154515396.1">
    <property type="nucleotide sequence ID" value="NZ_VUMT01000001.1"/>
</dbReference>
<dbReference type="Pfam" id="PF16924">
    <property type="entry name" value="DpaA_N"/>
    <property type="match status" value="1"/>
</dbReference>
<dbReference type="Proteomes" id="UP000482209">
    <property type="component" value="Unassembled WGS sequence"/>
</dbReference>
<accession>A0A6L5XVE0</accession>
<dbReference type="InterPro" id="IPR031629">
    <property type="entry name" value="DpaA_N"/>
</dbReference>
<evidence type="ECO:0000313" key="3">
    <source>
        <dbReference type="Proteomes" id="UP000482209"/>
    </source>
</evidence>
<proteinExistence type="predicted"/>
<name>A0A6L5XVE0_9FIRM</name>
<protein>
    <submittedName>
        <fullName evidence="2">Dipicolinate synthase subunit DpsA</fullName>
    </submittedName>
</protein>
<evidence type="ECO:0000259" key="1">
    <source>
        <dbReference type="Pfam" id="PF16924"/>
    </source>
</evidence>
<dbReference type="NCBIfam" id="NF006162">
    <property type="entry name" value="PRK08306.1"/>
    <property type="match status" value="1"/>
</dbReference>
<feature type="domain" description="Dipicolinate synthase subunit A N-terminal" evidence="1">
    <location>
        <begin position="4"/>
        <end position="118"/>
    </location>
</feature>
<comment type="caution">
    <text evidence="2">The sequence shown here is derived from an EMBL/GenBank/DDBJ whole genome shotgun (WGS) entry which is preliminary data.</text>
</comment>
<dbReference type="EMBL" id="VUMT01000001">
    <property type="protein sequence ID" value="MSS62291.1"/>
    <property type="molecule type" value="Genomic_DNA"/>
</dbReference>
<reference evidence="2 3" key="1">
    <citation type="submission" date="2019-08" db="EMBL/GenBank/DDBJ databases">
        <title>In-depth cultivation of the pig gut microbiome towards novel bacterial diversity and tailored functional studies.</title>
        <authorList>
            <person name="Wylensek D."/>
            <person name="Hitch T.C.A."/>
            <person name="Clavel T."/>
        </authorList>
    </citation>
    <scope>NUCLEOTIDE SEQUENCE [LARGE SCALE GENOMIC DNA]</scope>
    <source>
        <strain evidence="2 3">WCA-693-APC-MOT-I</strain>
    </source>
</reference>